<protein>
    <submittedName>
        <fullName evidence="3">Uncharacterized protein</fullName>
    </submittedName>
</protein>
<evidence type="ECO:0000313" key="4">
    <source>
        <dbReference type="Proteomes" id="UP000287651"/>
    </source>
</evidence>
<dbReference type="AlphaFoldDB" id="A0A426Z187"/>
<keyword evidence="2" id="KW-0472">Membrane</keyword>
<accession>A0A426Z187</accession>
<keyword evidence="2" id="KW-1133">Transmembrane helix</keyword>
<keyword evidence="2" id="KW-0812">Transmembrane</keyword>
<organism evidence="3 4">
    <name type="scientific">Ensete ventricosum</name>
    <name type="common">Abyssinian banana</name>
    <name type="synonym">Musa ensete</name>
    <dbReference type="NCBI Taxonomy" id="4639"/>
    <lineage>
        <taxon>Eukaryota</taxon>
        <taxon>Viridiplantae</taxon>
        <taxon>Streptophyta</taxon>
        <taxon>Embryophyta</taxon>
        <taxon>Tracheophyta</taxon>
        <taxon>Spermatophyta</taxon>
        <taxon>Magnoliopsida</taxon>
        <taxon>Liliopsida</taxon>
        <taxon>Zingiberales</taxon>
        <taxon>Musaceae</taxon>
        <taxon>Ensete</taxon>
    </lineage>
</organism>
<feature type="compositionally biased region" description="Low complexity" evidence="1">
    <location>
        <begin position="29"/>
        <end position="56"/>
    </location>
</feature>
<gene>
    <name evidence="3" type="ORF">B296_00044925</name>
</gene>
<name>A0A426Z187_ENSVE</name>
<sequence>MTSSGAFVPALYGFALISLMLGTRWSHGPSSSSRVSLSTLLPTSSSPAPLITPITW</sequence>
<comment type="caution">
    <text evidence="3">The sequence shown here is derived from an EMBL/GenBank/DDBJ whole genome shotgun (WGS) entry which is preliminary data.</text>
</comment>
<feature type="region of interest" description="Disordered" evidence="1">
    <location>
        <begin position="26"/>
        <end position="56"/>
    </location>
</feature>
<feature type="transmembrane region" description="Helical" evidence="2">
    <location>
        <begin position="6"/>
        <end position="25"/>
    </location>
</feature>
<dbReference type="EMBL" id="AMZH03009025">
    <property type="protein sequence ID" value="RRT57721.1"/>
    <property type="molecule type" value="Genomic_DNA"/>
</dbReference>
<reference evidence="3 4" key="1">
    <citation type="journal article" date="2014" name="Agronomy (Basel)">
        <title>A Draft Genome Sequence for Ensete ventricosum, the Drought-Tolerant Tree Against Hunger.</title>
        <authorList>
            <person name="Harrison J."/>
            <person name="Moore K.A."/>
            <person name="Paszkiewicz K."/>
            <person name="Jones T."/>
            <person name="Grant M."/>
            <person name="Ambacheew D."/>
            <person name="Muzemil S."/>
            <person name="Studholme D.J."/>
        </authorList>
    </citation>
    <scope>NUCLEOTIDE SEQUENCE [LARGE SCALE GENOMIC DNA]</scope>
</reference>
<proteinExistence type="predicted"/>
<evidence type="ECO:0000313" key="3">
    <source>
        <dbReference type="EMBL" id="RRT57721.1"/>
    </source>
</evidence>
<dbReference type="Proteomes" id="UP000287651">
    <property type="component" value="Unassembled WGS sequence"/>
</dbReference>
<evidence type="ECO:0000256" key="1">
    <source>
        <dbReference type="SAM" id="MobiDB-lite"/>
    </source>
</evidence>
<evidence type="ECO:0000256" key="2">
    <source>
        <dbReference type="SAM" id="Phobius"/>
    </source>
</evidence>